<reference evidence="3" key="2">
    <citation type="submission" date="2016-06" db="UniProtKB">
        <authorList>
            <consortium name="WormBaseParasite"/>
        </authorList>
    </citation>
    <scope>IDENTIFICATION</scope>
</reference>
<evidence type="ECO:0000256" key="1">
    <source>
        <dbReference type="SAM" id="MobiDB-lite"/>
    </source>
</evidence>
<keyword evidence="2" id="KW-1185">Reference proteome</keyword>
<proteinExistence type="predicted"/>
<accession>A0A183CDR0</accession>
<feature type="compositionally biased region" description="Basic residues" evidence="1">
    <location>
        <begin position="67"/>
        <end position="76"/>
    </location>
</feature>
<sequence length="133" mass="14533">MAKTDTTRPLDPVATSEQHEPRLAHVPAGTFLQLLGRGELVECSEYKADAQKRLGAKTARRQNGSAPKRHGAKTARRQNGTAPKRHGAKMAAPKRHGAKMAAPKRRQNGTAPNCVWHGYPESGYPRIYLDTDG</sequence>
<reference evidence="2" key="1">
    <citation type="submission" date="2014-05" db="EMBL/GenBank/DDBJ databases">
        <title>The genome and life-stage specific transcriptomes of Globodera pallida elucidate key aspects of plant parasitism by a cyst nematode.</title>
        <authorList>
            <person name="Cotton J.A."/>
            <person name="Lilley C.J."/>
            <person name="Jones L.M."/>
            <person name="Kikuchi T."/>
            <person name="Reid A.J."/>
            <person name="Thorpe P."/>
            <person name="Tsai I.J."/>
            <person name="Beasley H."/>
            <person name="Blok V."/>
            <person name="Cock P.J.A."/>
            <person name="Van den Akker S.E."/>
            <person name="Holroyd N."/>
            <person name="Hunt M."/>
            <person name="Mantelin S."/>
            <person name="Naghra H."/>
            <person name="Pain A."/>
            <person name="Palomares-Rius J.E."/>
            <person name="Zarowiecki M."/>
            <person name="Berriman M."/>
            <person name="Jones J.T."/>
            <person name="Urwin P.E."/>
        </authorList>
    </citation>
    <scope>NUCLEOTIDE SEQUENCE [LARGE SCALE GENOMIC DNA]</scope>
    <source>
        <strain evidence="2">Lindley</strain>
    </source>
</reference>
<evidence type="ECO:0000313" key="2">
    <source>
        <dbReference type="Proteomes" id="UP000050741"/>
    </source>
</evidence>
<dbReference type="Proteomes" id="UP000050741">
    <property type="component" value="Unassembled WGS sequence"/>
</dbReference>
<protein>
    <submittedName>
        <fullName evidence="3">50S ribosomal protein L15e</fullName>
    </submittedName>
</protein>
<evidence type="ECO:0000313" key="3">
    <source>
        <dbReference type="WBParaSite" id="GPLIN_001101400"/>
    </source>
</evidence>
<feature type="region of interest" description="Disordered" evidence="1">
    <location>
        <begin position="1"/>
        <end position="24"/>
    </location>
</feature>
<dbReference type="AlphaFoldDB" id="A0A183CDR0"/>
<organism evidence="2 3">
    <name type="scientific">Globodera pallida</name>
    <name type="common">Potato cyst nematode worm</name>
    <name type="synonym">Heterodera pallida</name>
    <dbReference type="NCBI Taxonomy" id="36090"/>
    <lineage>
        <taxon>Eukaryota</taxon>
        <taxon>Metazoa</taxon>
        <taxon>Ecdysozoa</taxon>
        <taxon>Nematoda</taxon>
        <taxon>Chromadorea</taxon>
        <taxon>Rhabditida</taxon>
        <taxon>Tylenchina</taxon>
        <taxon>Tylenchomorpha</taxon>
        <taxon>Tylenchoidea</taxon>
        <taxon>Heteroderidae</taxon>
        <taxon>Heteroderinae</taxon>
        <taxon>Globodera</taxon>
    </lineage>
</organism>
<name>A0A183CDR0_GLOPA</name>
<feature type="compositionally biased region" description="Basic residues" evidence="1">
    <location>
        <begin position="83"/>
        <end position="107"/>
    </location>
</feature>
<dbReference type="WBParaSite" id="GPLIN_001101400">
    <property type="protein sequence ID" value="GPLIN_001101400"/>
    <property type="gene ID" value="GPLIN_001101400"/>
</dbReference>
<feature type="region of interest" description="Disordered" evidence="1">
    <location>
        <begin position="52"/>
        <end position="116"/>
    </location>
</feature>